<keyword evidence="3" id="KW-1185">Reference proteome</keyword>
<organism evidence="2 3">
    <name type="scientific">Microbulbifer halophilus</name>
    <dbReference type="NCBI Taxonomy" id="453963"/>
    <lineage>
        <taxon>Bacteria</taxon>
        <taxon>Pseudomonadati</taxon>
        <taxon>Pseudomonadota</taxon>
        <taxon>Gammaproteobacteria</taxon>
        <taxon>Cellvibrionales</taxon>
        <taxon>Microbulbiferaceae</taxon>
        <taxon>Microbulbifer</taxon>
    </lineage>
</organism>
<dbReference type="Gene3D" id="1.10.260.40">
    <property type="entry name" value="lambda repressor-like DNA-binding domains"/>
    <property type="match status" value="1"/>
</dbReference>
<name>A0ABW5E823_9GAMM</name>
<dbReference type="SUPFAM" id="SSF47413">
    <property type="entry name" value="lambda repressor-like DNA-binding domains"/>
    <property type="match status" value="1"/>
</dbReference>
<dbReference type="RefSeq" id="WP_265720509.1">
    <property type="nucleotide sequence ID" value="NZ_JAPIVK010000003.1"/>
</dbReference>
<dbReference type="Pfam" id="PF13560">
    <property type="entry name" value="HTH_31"/>
    <property type="match status" value="1"/>
</dbReference>
<evidence type="ECO:0000313" key="3">
    <source>
        <dbReference type="Proteomes" id="UP001597425"/>
    </source>
</evidence>
<accession>A0ABW5E823</accession>
<dbReference type="EMBL" id="JBHUJD010000005">
    <property type="protein sequence ID" value="MFD2309756.1"/>
    <property type="molecule type" value="Genomic_DNA"/>
</dbReference>
<evidence type="ECO:0000259" key="1">
    <source>
        <dbReference type="PROSITE" id="PS50943"/>
    </source>
</evidence>
<dbReference type="SMART" id="SM00530">
    <property type="entry name" value="HTH_XRE"/>
    <property type="match status" value="1"/>
</dbReference>
<reference evidence="3" key="1">
    <citation type="journal article" date="2019" name="Int. J. Syst. Evol. Microbiol.">
        <title>The Global Catalogue of Microorganisms (GCM) 10K type strain sequencing project: providing services to taxonomists for standard genome sequencing and annotation.</title>
        <authorList>
            <consortium name="The Broad Institute Genomics Platform"/>
            <consortium name="The Broad Institute Genome Sequencing Center for Infectious Disease"/>
            <person name="Wu L."/>
            <person name="Ma J."/>
        </authorList>
    </citation>
    <scope>NUCLEOTIDE SEQUENCE [LARGE SCALE GENOMIC DNA]</scope>
    <source>
        <strain evidence="3">KCTC 12848</strain>
    </source>
</reference>
<dbReference type="InterPro" id="IPR001387">
    <property type="entry name" value="Cro/C1-type_HTH"/>
</dbReference>
<comment type="caution">
    <text evidence="2">The sequence shown here is derived from an EMBL/GenBank/DDBJ whole genome shotgun (WGS) entry which is preliminary data.</text>
</comment>
<evidence type="ECO:0000313" key="2">
    <source>
        <dbReference type="EMBL" id="MFD2309756.1"/>
    </source>
</evidence>
<protein>
    <submittedName>
        <fullName evidence="2">Helix-turn-helix domain-containing protein</fullName>
    </submittedName>
</protein>
<feature type="domain" description="HTH cro/C1-type" evidence="1">
    <location>
        <begin position="8"/>
        <end position="66"/>
    </location>
</feature>
<dbReference type="PROSITE" id="PS50943">
    <property type="entry name" value="HTH_CROC1"/>
    <property type="match status" value="1"/>
</dbReference>
<dbReference type="Proteomes" id="UP001597425">
    <property type="component" value="Unassembled WGS sequence"/>
</dbReference>
<proteinExistence type="predicted"/>
<dbReference type="CDD" id="cd00093">
    <property type="entry name" value="HTH_XRE"/>
    <property type="match status" value="1"/>
</dbReference>
<gene>
    <name evidence="2" type="ORF">ACFSKX_04940</name>
</gene>
<dbReference type="InterPro" id="IPR010982">
    <property type="entry name" value="Lambda_DNA-bd_dom_sf"/>
</dbReference>
<sequence>MSVIGKRLKEARSRVGLSQERLGILAGIDEMSVSARMSQYERGVHTPGYPLVERFAEVLEVPVEYLYAKDDDTAELLLYFHRLSADNKARVIEMTKNMDLER</sequence>